<organism evidence="3 4">
    <name type="scientific">Exophiala viscosa</name>
    <dbReference type="NCBI Taxonomy" id="2486360"/>
    <lineage>
        <taxon>Eukaryota</taxon>
        <taxon>Fungi</taxon>
        <taxon>Dikarya</taxon>
        <taxon>Ascomycota</taxon>
        <taxon>Pezizomycotina</taxon>
        <taxon>Eurotiomycetes</taxon>
        <taxon>Chaetothyriomycetidae</taxon>
        <taxon>Chaetothyriales</taxon>
        <taxon>Herpotrichiellaceae</taxon>
        <taxon>Exophiala</taxon>
    </lineage>
</organism>
<keyword evidence="1" id="KW-0560">Oxidoreductase</keyword>
<dbReference type="EMBL" id="MU404359">
    <property type="protein sequence ID" value="KAI1609751.1"/>
    <property type="molecule type" value="Genomic_DNA"/>
</dbReference>
<dbReference type="SUPFAM" id="SSF51905">
    <property type="entry name" value="FAD/NAD(P)-binding domain"/>
    <property type="match status" value="1"/>
</dbReference>
<accession>A0AAN6DPE7</accession>
<protein>
    <submittedName>
        <fullName evidence="3">FAD dependent oxidoreductase</fullName>
    </submittedName>
</protein>
<proteinExistence type="predicted"/>
<gene>
    <name evidence="3" type="ORF">EDD36DRAFT_55568</name>
</gene>
<dbReference type="PANTHER" id="PTHR13847:SF289">
    <property type="entry name" value="GLYCINE OXIDASE"/>
    <property type="match status" value="1"/>
</dbReference>
<dbReference type="Gene3D" id="3.50.50.60">
    <property type="entry name" value="FAD/NAD(P)-binding domain"/>
    <property type="match status" value="1"/>
</dbReference>
<dbReference type="GO" id="GO:0016491">
    <property type="term" value="F:oxidoreductase activity"/>
    <property type="evidence" value="ECO:0007669"/>
    <property type="project" value="UniProtKB-KW"/>
</dbReference>
<comment type="caution">
    <text evidence="3">The sequence shown here is derived from an EMBL/GenBank/DDBJ whole genome shotgun (WGS) entry which is preliminary data.</text>
</comment>
<dbReference type="GO" id="GO:0005737">
    <property type="term" value="C:cytoplasm"/>
    <property type="evidence" value="ECO:0007669"/>
    <property type="project" value="TreeGrafter"/>
</dbReference>
<dbReference type="PANTHER" id="PTHR13847">
    <property type="entry name" value="SARCOSINE DEHYDROGENASE-RELATED"/>
    <property type="match status" value="1"/>
</dbReference>
<reference evidence="3" key="1">
    <citation type="journal article" date="2022" name="bioRxiv">
        <title>Deciphering the potential niche of two novel black yeast fungi from a biological soil crust based on their genomes, phenotypes, and melanin regulation.</title>
        <authorList>
            <consortium name="DOE Joint Genome Institute"/>
            <person name="Carr E.C."/>
            <person name="Barton Q."/>
            <person name="Grambo S."/>
            <person name="Sullivan M."/>
            <person name="Renfro C.M."/>
            <person name="Kuo A."/>
            <person name="Pangilinan J."/>
            <person name="Lipzen A."/>
            <person name="Keymanesh K."/>
            <person name="Savage E."/>
            <person name="Barry K."/>
            <person name="Grigoriev I.V."/>
            <person name="Riekhof W.R."/>
            <person name="Harris S.S."/>
        </authorList>
    </citation>
    <scope>NUCLEOTIDE SEQUENCE</scope>
    <source>
        <strain evidence="3">JF 03-4F</strain>
    </source>
</reference>
<evidence type="ECO:0000313" key="4">
    <source>
        <dbReference type="Proteomes" id="UP001203852"/>
    </source>
</evidence>
<dbReference type="InterPro" id="IPR006076">
    <property type="entry name" value="FAD-dep_OxRdtase"/>
</dbReference>
<dbReference type="Pfam" id="PF01266">
    <property type="entry name" value="DAO"/>
    <property type="match status" value="1"/>
</dbReference>
<dbReference type="AlphaFoldDB" id="A0AAN6DPE7"/>
<feature type="domain" description="FAD dependent oxidoreductase" evidence="2">
    <location>
        <begin position="21"/>
        <end position="359"/>
    </location>
</feature>
<evidence type="ECO:0000313" key="3">
    <source>
        <dbReference type="EMBL" id="KAI1609751.1"/>
    </source>
</evidence>
<dbReference type="InterPro" id="IPR036188">
    <property type="entry name" value="FAD/NAD-bd_sf"/>
</dbReference>
<dbReference type="Gene3D" id="3.30.9.10">
    <property type="entry name" value="D-Amino Acid Oxidase, subunit A, domain 2"/>
    <property type="match status" value="1"/>
</dbReference>
<sequence>MGSIACTDGPDDHGESAGGNHVIVIGAGIIGVSIAYHLARRGAQVTVLDKQTPGSACTQGAFAMLLATHTDGTEELNQLYGLAVAEWRQLEARLGERLPIQWGGVVNWVEPGNKVEEIVSTRKLLKEWNVKVEALSEDDIRFLVPGAVPGPVGDGNFLPGYGALDVMQTFAVMVQQAKRLGVNFRTPVEVTNMTVSNTGRPHLGTSEGPMESDKVVVAAGAGSSHLAQTLGVRIPLKMVSGTLAYSKPMQPVLHRVLNGPRGSIRQNPDGRIVTGLDYRPGADGHNVSDAYGEMLLKNAAEVVPALAGMELDEMTLGHVPISEDSSPIVGFCEPSKAVYVATTMSGVTMAPLIGRLAAAEVLGERTSILDSFRPSRFN</sequence>
<keyword evidence="4" id="KW-1185">Reference proteome</keyword>
<evidence type="ECO:0000259" key="2">
    <source>
        <dbReference type="Pfam" id="PF01266"/>
    </source>
</evidence>
<dbReference type="Proteomes" id="UP001203852">
    <property type="component" value="Unassembled WGS sequence"/>
</dbReference>
<evidence type="ECO:0000256" key="1">
    <source>
        <dbReference type="ARBA" id="ARBA00023002"/>
    </source>
</evidence>
<name>A0AAN6DPE7_9EURO</name>